<dbReference type="HOGENOM" id="CLU_060744_1_2_3"/>
<keyword evidence="4 9" id="KW-0378">Hydrolase</keyword>
<protein>
    <recommendedName>
        <fullName evidence="9 10">D-alanyl-D-alanine dipeptidase</fullName>
        <shortName evidence="9 10">D-Ala-D-Ala dipeptidase</shortName>
        <ecNumber evidence="9 10">3.4.13.22</ecNumber>
    </recommendedName>
</protein>
<keyword evidence="3 9" id="KW-0479">Metal-binding</keyword>
<name>U5QKA4_GLOK1</name>
<dbReference type="eggNOG" id="COG2173">
    <property type="taxonomic scope" value="Bacteria"/>
</dbReference>
<keyword evidence="8 10" id="KW-0961">Cell wall biogenesis/degradation</keyword>
<dbReference type="Proteomes" id="UP000017396">
    <property type="component" value="Chromosome"/>
</dbReference>
<dbReference type="PATRIC" id="fig|1183438.3.peg.1841"/>
<feature type="binding site" evidence="9">
    <location>
        <position position="177"/>
    </location>
    <ligand>
        <name>Zn(2+)</name>
        <dbReference type="ChEBI" id="CHEBI:29105"/>
        <note>catalytic</note>
    </ligand>
</feature>
<keyword evidence="7 9" id="KW-0482">Metalloprotease</keyword>
<dbReference type="InterPro" id="IPR009045">
    <property type="entry name" value="Zn_M74/Hedgehog-like"/>
</dbReference>
<dbReference type="GO" id="GO:0071555">
    <property type="term" value="P:cell wall organization"/>
    <property type="evidence" value="ECO:0007669"/>
    <property type="project" value="UniProtKB-KW"/>
</dbReference>
<dbReference type="Pfam" id="PF01427">
    <property type="entry name" value="Peptidase_M15"/>
    <property type="match status" value="1"/>
</dbReference>
<dbReference type="GO" id="GO:0008237">
    <property type="term" value="F:metallopeptidase activity"/>
    <property type="evidence" value="ECO:0007669"/>
    <property type="project" value="UniProtKB-KW"/>
</dbReference>
<dbReference type="HAMAP" id="MF_01924">
    <property type="entry name" value="A_A_dipeptidase"/>
    <property type="match status" value="1"/>
</dbReference>
<comment type="cofactor">
    <cofactor evidence="9">
        <name>Zn(2+)</name>
        <dbReference type="ChEBI" id="CHEBI:29105"/>
    </cofactor>
    <text evidence="9">Binds 1 zinc ion per subunit.</text>
</comment>
<proteinExistence type="inferred from homology"/>
<dbReference type="InterPro" id="IPR000755">
    <property type="entry name" value="A_A_dipeptidase"/>
</dbReference>
<evidence type="ECO:0000313" key="11">
    <source>
        <dbReference type="EMBL" id="AGY58125.1"/>
    </source>
</evidence>
<dbReference type="STRING" id="1183438.GKIL_1879"/>
<dbReference type="NCBIfam" id="NF007557">
    <property type="entry name" value="PRK10178.1"/>
    <property type="match status" value="1"/>
</dbReference>
<dbReference type="PIRSF" id="PIRSF026671">
    <property type="entry name" value="AA_dipeptidase"/>
    <property type="match status" value="1"/>
</dbReference>
<keyword evidence="5 9" id="KW-0862">Zinc</keyword>
<keyword evidence="6 9" id="KW-0224">Dipeptidase</keyword>
<feature type="site" description="Transition state stabilizer" evidence="9">
    <location>
        <position position="82"/>
    </location>
</feature>
<reference evidence="11 12" key="1">
    <citation type="journal article" date="2013" name="PLoS ONE">
        <title>Cultivation and Complete Genome Sequencing of Gloeobacter kilaueensis sp. nov., from a Lava Cave in Kilauea Caldera, Hawai'i.</title>
        <authorList>
            <person name="Saw J.H."/>
            <person name="Schatz M."/>
            <person name="Brown M.V."/>
            <person name="Kunkel D.D."/>
            <person name="Foster J.S."/>
            <person name="Shick H."/>
            <person name="Christensen S."/>
            <person name="Hou S."/>
            <person name="Wan X."/>
            <person name="Donachie S.P."/>
        </authorList>
    </citation>
    <scope>NUCLEOTIDE SEQUENCE [LARGE SCALE GENOMIC DNA]</scope>
    <source>
        <strain evidence="12">JS</strain>
    </source>
</reference>
<evidence type="ECO:0000256" key="2">
    <source>
        <dbReference type="ARBA" id="ARBA00022670"/>
    </source>
</evidence>
<evidence type="ECO:0000256" key="1">
    <source>
        <dbReference type="ARBA" id="ARBA00001362"/>
    </source>
</evidence>
<dbReference type="PANTHER" id="PTHR43126:SF1">
    <property type="entry name" value="D-ALANYL-D-ALANINE DIPEPTIDASE"/>
    <property type="match status" value="1"/>
</dbReference>
<evidence type="ECO:0000256" key="10">
    <source>
        <dbReference type="PIRNR" id="PIRNR026671"/>
    </source>
</evidence>
<evidence type="ECO:0000256" key="9">
    <source>
        <dbReference type="HAMAP-Rule" id="MF_01924"/>
    </source>
</evidence>
<evidence type="ECO:0000256" key="4">
    <source>
        <dbReference type="ARBA" id="ARBA00022801"/>
    </source>
</evidence>
<sequence length="193" mass="21580">MVFVGLGLPVAQAQEEQLVDIAPVAPRLRLDLRYATADNFLHKAVYARARCLLREPVAARLAQVTDKLAAQGYGLKVWDCYRPLSVQKQMWALVPDENYVANPAKGSRHNRGAAVDLSLVDAQGHDLEMPTTFDDFSPRAARTSQALWSESARQHYAILHAAMTAAGFLPLPSEWWHYDAPGWERYGILDRPL</sequence>
<accession>U5QKA4</accession>
<evidence type="ECO:0000256" key="7">
    <source>
        <dbReference type="ARBA" id="ARBA00023049"/>
    </source>
</evidence>
<keyword evidence="12" id="KW-1185">Reference proteome</keyword>
<evidence type="ECO:0000256" key="8">
    <source>
        <dbReference type="ARBA" id="ARBA00023316"/>
    </source>
</evidence>
<feature type="active site" description="Proton donor/acceptor" evidence="9">
    <location>
        <position position="174"/>
    </location>
</feature>
<evidence type="ECO:0000256" key="5">
    <source>
        <dbReference type="ARBA" id="ARBA00022833"/>
    </source>
</evidence>
<dbReference type="PANTHER" id="PTHR43126">
    <property type="entry name" value="D-ALANYL-D-ALANINE DIPEPTIDASE"/>
    <property type="match status" value="1"/>
</dbReference>
<dbReference type="CDD" id="cd14840">
    <property type="entry name" value="D-Ala-D-Ala_dipeptidase_Aad"/>
    <property type="match status" value="1"/>
</dbReference>
<dbReference type="GO" id="GO:0008270">
    <property type="term" value="F:zinc ion binding"/>
    <property type="evidence" value="ECO:0007669"/>
    <property type="project" value="UniProtKB-UniRule"/>
</dbReference>
<keyword evidence="2 9" id="KW-0645">Protease</keyword>
<comment type="similarity">
    <text evidence="9 10">Belongs to the peptidase M15D family.</text>
</comment>
<organism evidence="11 12">
    <name type="scientific">Gloeobacter kilaueensis (strain ATCC BAA-2537 / CCAP 1431/1 / ULC 316 / JS1)</name>
    <dbReference type="NCBI Taxonomy" id="1183438"/>
    <lineage>
        <taxon>Bacteria</taxon>
        <taxon>Bacillati</taxon>
        <taxon>Cyanobacteriota</taxon>
        <taxon>Cyanophyceae</taxon>
        <taxon>Gloeobacterales</taxon>
        <taxon>Gloeobacteraceae</taxon>
        <taxon>Gloeobacter</taxon>
    </lineage>
</organism>
<dbReference type="KEGG" id="glj:GKIL_1879"/>
<dbReference type="OrthoDB" id="9801430at2"/>
<evidence type="ECO:0000256" key="6">
    <source>
        <dbReference type="ARBA" id="ARBA00022997"/>
    </source>
</evidence>
<gene>
    <name evidence="11" type="primary">vanX</name>
    <name evidence="11" type="ORF">GKIL_1879</name>
</gene>
<dbReference type="Gene3D" id="3.30.1380.10">
    <property type="match status" value="1"/>
</dbReference>
<dbReference type="EC" id="3.4.13.22" evidence="9 10"/>
<feature type="binding site" evidence="9">
    <location>
        <position position="109"/>
    </location>
    <ligand>
        <name>Zn(2+)</name>
        <dbReference type="ChEBI" id="CHEBI:29105"/>
        <note>catalytic</note>
    </ligand>
</feature>
<dbReference type="SUPFAM" id="SSF55166">
    <property type="entry name" value="Hedgehog/DD-peptidase"/>
    <property type="match status" value="1"/>
</dbReference>
<dbReference type="AlphaFoldDB" id="U5QKA4"/>
<comment type="function">
    <text evidence="9 10">Catalyzes hydrolysis of the D-alanyl-D-alanine dipeptide.</text>
</comment>
<evidence type="ECO:0000313" key="12">
    <source>
        <dbReference type="Proteomes" id="UP000017396"/>
    </source>
</evidence>
<feature type="binding site" evidence="9">
    <location>
        <position position="116"/>
    </location>
    <ligand>
        <name>Zn(2+)</name>
        <dbReference type="ChEBI" id="CHEBI:29105"/>
        <note>catalytic</note>
    </ligand>
</feature>
<dbReference type="GO" id="GO:0006508">
    <property type="term" value="P:proteolysis"/>
    <property type="evidence" value="ECO:0007669"/>
    <property type="project" value="UniProtKB-KW"/>
</dbReference>
<dbReference type="GO" id="GO:0160237">
    <property type="term" value="F:D-Ala-D-Ala dipeptidase activity"/>
    <property type="evidence" value="ECO:0007669"/>
    <property type="project" value="UniProtKB-EC"/>
</dbReference>
<evidence type="ECO:0000256" key="3">
    <source>
        <dbReference type="ARBA" id="ARBA00022723"/>
    </source>
</evidence>
<comment type="catalytic activity">
    <reaction evidence="1 9 10">
        <text>D-alanyl-D-alanine + H2O = 2 D-alanine</text>
        <dbReference type="Rhea" id="RHEA:20661"/>
        <dbReference type="ChEBI" id="CHEBI:15377"/>
        <dbReference type="ChEBI" id="CHEBI:57416"/>
        <dbReference type="ChEBI" id="CHEBI:57822"/>
        <dbReference type="EC" id="3.4.13.22"/>
    </reaction>
</comment>
<dbReference type="EMBL" id="CP003587">
    <property type="protein sequence ID" value="AGY58125.1"/>
    <property type="molecule type" value="Genomic_DNA"/>
</dbReference>